<dbReference type="PIRSF" id="PIRSF002869">
    <property type="entry name" value="MviN"/>
    <property type="match status" value="1"/>
</dbReference>
<feature type="transmembrane region" description="Helical" evidence="10">
    <location>
        <begin position="485"/>
        <end position="505"/>
    </location>
</feature>
<comment type="function">
    <text evidence="8 10 11">Involved in peptidoglycan biosynthesis. Transports lipid-linked peptidoglycan precursors from the inner to the outer leaflet of the cytoplasmic membrane.</text>
</comment>
<feature type="transmembrane region" description="Helical" evidence="10">
    <location>
        <begin position="386"/>
        <end position="405"/>
    </location>
</feature>
<sequence>MNIIRKFFTVSASILGSRILGFIRETLMASTLGIGQIADIFYIAFRFPNLFRRLIAEGTFHTSFIPLFYHEEKNRGSISAHNLSSEIFSVLFYVLLVLTVLVELTMPSLVRFILAPGFYHKPDEYSLIIKLSKIIFPSLMCISLSTLMSGILFSLGRYFIASISPIFLNITLIFVLIYALSTNYCPEDTAIFLSWGVVLSSVIQLLIVYFYTKNSGVKLQLKYPRITNNVKKFLKMTLPVILTGGIVQINQIIGQAIASGKAGTISSLQYAERIYQLPLGVIGVAIGMVMLPELSNAIKSGNKKKSFLLQNQAIELVCFFAIPAVFILCTLSKEIVLVIYERGAFSHTHTYVVSSILSIYSIGIPAFIITKILLSTFYAQEDTKTPMQFTLISIIIHCVISVLLFQFIGGYGIACAETLSGWINTLCLISSLLKKKQLIFLSKTTYRILFIIASSVIMWFFIMLSKPYIYAQIVSEQTFINQFKALIIILLSSALVYFISMVILAGKDFLFLLKQIWK</sequence>
<evidence type="ECO:0000256" key="3">
    <source>
        <dbReference type="ARBA" id="ARBA00022692"/>
    </source>
</evidence>
<evidence type="ECO:0000256" key="10">
    <source>
        <dbReference type="HAMAP-Rule" id="MF_02078"/>
    </source>
</evidence>
<dbReference type="GO" id="GO:0015648">
    <property type="term" value="F:lipid-linked peptidoglycan transporter activity"/>
    <property type="evidence" value="ECO:0007669"/>
    <property type="project" value="UniProtKB-UniRule"/>
</dbReference>
<keyword evidence="5 10" id="KW-0573">Peptidoglycan synthesis</keyword>
<evidence type="ECO:0000256" key="5">
    <source>
        <dbReference type="ARBA" id="ARBA00022984"/>
    </source>
</evidence>
<keyword evidence="3 10" id="KW-0812">Transmembrane</keyword>
<keyword evidence="4 10" id="KW-0133">Cell shape</keyword>
<evidence type="ECO:0000256" key="11">
    <source>
        <dbReference type="PIRNR" id="PIRNR002869"/>
    </source>
</evidence>
<proteinExistence type="inferred from homology"/>
<dbReference type="GO" id="GO:0008360">
    <property type="term" value="P:regulation of cell shape"/>
    <property type="evidence" value="ECO:0007669"/>
    <property type="project" value="UniProtKB-UniRule"/>
</dbReference>
<dbReference type="CDD" id="cd13123">
    <property type="entry name" value="MATE_MurJ_like"/>
    <property type="match status" value="1"/>
</dbReference>
<feature type="transmembrane region" description="Helical" evidence="10">
    <location>
        <begin position="134"/>
        <end position="153"/>
    </location>
</feature>
<dbReference type="Pfam" id="PF03023">
    <property type="entry name" value="MurJ"/>
    <property type="match status" value="1"/>
</dbReference>
<dbReference type="PANTHER" id="PTHR47019">
    <property type="entry name" value="LIPID II FLIPPASE MURJ"/>
    <property type="match status" value="1"/>
</dbReference>
<name>A0A2T4VZ06_9HYPH</name>
<evidence type="ECO:0000256" key="8">
    <source>
        <dbReference type="ARBA" id="ARBA00060041"/>
    </source>
</evidence>
<feature type="transmembrane region" description="Helical" evidence="10">
    <location>
        <begin position="352"/>
        <end position="374"/>
    </location>
</feature>
<evidence type="ECO:0000313" key="12">
    <source>
        <dbReference type="EMBL" id="PTL87014.1"/>
    </source>
</evidence>
<keyword evidence="10 11" id="KW-0961">Cell wall biogenesis/degradation</keyword>
<feature type="transmembrane region" description="Helical" evidence="10">
    <location>
        <begin position="273"/>
        <end position="292"/>
    </location>
</feature>
<dbReference type="EMBL" id="PSQJ01000001">
    <property type="protein sequence ID" value="PTL87014.1"/>
    <property type="molecule type" value="Genomic_DNA"/>
</dbReference>
<dbReference type="PANTHER" id="PTHR47019:SF1">
    <property type="entry name" value="LIPID II FLIPPASE MURJ"/>
    <property type="match status" value="1"/>
</dbReference>
<dbReference type="AlphaFoldDB" id="A0A2T4VZ06"/>
<dbReference type="InterPro" id="IPR051050">
    <property type="entry name" value="Lipid_II_flippase_MurJ/MviN"/>
</dbReference>
<evidence type="ECO:0000256" key="9">
    <source>
        <dbReference type="ARBA" id="ARBA00061532"/>
    </source>
</evidence>
<evidence type="ECO:0000256" key="1">
    <source>
        <dbReference type="ARBA" id="ARBA00004651"/>
    </source>
</evidence>
<gene>
    <name evidence="12" type="primary">mviN</name>
    <name evidence="10" type="synonym">murJ</name>
    <name evidence="12" type="ORF">C4617_01005</name>
</gene>
<keyword evidence="10 11" id="KW-0813">Transport</keyword>
<evidence type="ECO:0000256" key="7">
    <source>
        <dbReference type="ARBA" id="ARBA00023136"/>
    </source>
</evidence>
<comment type="caution">
    <text evidence="10">Lacks conserved residue(s) required for the propagation of feature annotation.</text>
</comment>
<dbReference type="GO" id="GO:0005886">
    <property type="term" value="C:plasma membrane"/>
    <property type="evidence" value="ECO:0007669"/>
    <property type="project" value="UniProtKB-SubCell"/>
</dbReference>
<dbReference type="HAMAP" id="MF_02078">
    <property type="entry name" value="MurJ_MviN"/>
    <property type="match status" value="1"/>
</dbReference>
<dbReference type="InterPro" id="IPR004268">
    <property type="entry name" value="MurJ"/>
</dbReference>
<dbReference type="GO" id="GO:0034204">
    <property type="term" value="P:lipid translocation"/>
    <property type="evidence" value="ECO:0007669"/>
    <property type="project" value="TreeGrafter"/>
</dbReference>
<keyword evidence="6 10" id="KW-1133">Transmembrane helix</keyword>
<feature type="transmembrane region" description="Helical" evidence="10">
    <location>
        <begin position="445"/>
        <end position="465"/>
    </location>
</feature>
<dbReference type="PRINTS" id="PR01806">
    <property type="entry name" value="VIRFACTRMVIN"/>
</dbReference>
<dbReference type="UniPathway" id="UPA00219"/>
<keyword evidence="10" id="KW-0997">Cell inner membrane</keyword>
<feature type="transmembrane region" description="Helical" evidence="10">
    <location>
        <begin position="192"/>
        <end position="212"/>
    </location>
</feature>
<reference evidence="13" key="1">
    <citation type="submission" date="2018-02" db="EMBL/GenBank/DDBJ databases">
        <title>Genome sequence of Candidatus Liberibacter europaeus.</title>
        <authorList>
            <person name="Frampton R.A."/>
            <person name="Thompson S.M."/>
            <person name="David C."/>
            <person name="Addison S.M."/>
            <person name="Smith G.R."/>
        </authorList>
    </citation>
    <scope>NUCLEOTIDE SEQUENCE [LARGE SCALE GENOMIC DNA]</scope>
</reference>
<protein>
    <recommendedName>
        <fullName evidence="10">Probable lipid II flippase MurJ</fullName>
    </recommendedName>
</protein>
<feature type="transmembrane region" description="Helical" evidence="10">
    <location>
        <begin position="233"/>
        <end position="253"/>
    </location>
</feature>
<evidence type="ECO:0000256" key="4">
    <source>
        <dbReference type="ARBA" id="ARBA00022960"/>
    </source>
</evidence>
<feature type="transmembrane region" description="Helical" evidence="10">
    <location>
        <begin position="90"/>
        <end position="114"/>
    </location>
</feature>
<keyword evidence="2 10" id="KW-1003">Cell membrane</keyword>
<dbReference type="Proteomes" id="UP000240811">
    <property type="component" value="Unassembled WGS sequence"/>
</dbReference>
<organism evidence="12 13">
    <name type="scientific">Candidatus Liberibacter europaeus</name>
    <dbReference type="NCBI Taxonomy" id="744859"/>
    <lineage>
        <taxon>Bacteria</taxon>
        <taxon>Pseudomonadati</taxon>
        <taxon>Pseudomonadota</taxon>
        <taxon>Alphaproteobacteria</taxon>
        <taxon>Hyphomicrobiales</taxon>
        <taxon>Rhizobiaceae</taxon>
        <taxon>Liberibacter</taxon>
    </lineage>
</organism>
<comment type="subcellular location">
    <subcellularLocation>
        <location evidence="10">Cell inner membrane</location>
        <topology evidence="10">Multi-pass membrane protein</topology>
    </subcellularLocation>
    <subcellularLocation>
        <location evidence="1">Cell membrane</location>
        <topology evidence="1">Multi-pass membrane protein</topology>
    </subcellularLocation>
</comment>
<feature type="transmembrane region" description="Helical" evidence="10">
    <location>
        <begin position="158"/>
        <end position="180"/>
    </location>
</feature>
<dbReference type="GO" id="GO:0071555">
    <property type="term" value="P:cell wall organization"/>
    <property type="evidence" value="ECO:0007669"/>
    <property type="project" value="UniProtKB-UniRule"/>
</dbReference>
<dbReference type="NCBIfam" id="TIGR01695">
    <property type="entry name" value="murJ_mviN"/>
    <property type="match status" value="1"/>
</dbReference>
<evidence type="ECO:0000256" key="2">
    <source>
        <dbReference type="ARBA" id="ARBA00022475"/>
    </source>
</evidence>
<accession>A0A2T4VZ06</accession>
<keyword evidence="7 10" id="KW-0472">Membrane</keyword>
<evidence type="ECO:0000313" key="13">
    <source>
        <dbReference type="Proteomes" id="UP000240811"/>
    </source>
</evidence>
<evidence type="ECO:0000256" key="6">
    <source>
        <dbReference type="ARBA" id="ARBA00022989"/>
    </source>
</evidence>
<comment type="caution">
    <text evidence="12">The sequence shown here is derived from an EMBL/GenBank/DDBJ whole genome shotgun (WGS) entry which is preliminary data.</text>
</comment>
<feature type="transmembrane region" description="Helical" evidence="10">
    <location>
        <begin position="313"/>
        <end position="340"/>
    </location>
</feature>
<comment type="similarity">
    <text evidence="9 10 11">Belongs to the MurJ/MviN family.</text>
</comment>
<comment type="pathway">
    <text evidence="10">Cell wall biogenesis; peptidoglycan biosynthesis.</text>
</comment>
<dbReference type="GO" id="GO:0009252">
    <property type="term" value="P:peptidoglycan biosynthetic process"/>
    <property type="evidence" value="ECO:0007669"/>
    <property type="project" value="UniProtKB-UniRule"/>
</dbReference>